<evidence type="ECO:0000313" key="10">
    <source>
        <dbReference type="Proteomes" id="UP000008206"/>
    </source>
</evidence>
<evidence type="ECO:0000256" key="7">
    <source>
        <dbReference type="HAMAP-Rule" id="MF_00657"/>
    </source>
</evidence>
<evidence type="ECO:0000313" key="9">
    <source>
        <dbReference type="EMBL" id="ADN15434.1"/>
    </source>
</evidence>
<feature type="binding site" evidence="7">
    <location>
        <position position="97"/>
    </location>
    <ligand>
        <name>Fe cation</name>
        <dbReference type="ChEBI" id="CHEBI:24875"/>
    </ligand>
</feature>
<keyword evidence="5 7" id="KW-0560">Oxidoreductase</keyword>
<dbReference type="Proteomes" id="UP000008206">
    <property type="component" value="Chromosome"/>
</dbReference>
<comment type="cofactor">
    <cofactor evidence="1 7">
        <name>L-ascorbate</name>
        <dbReference type="ChEBI" id="CHEBI:38290"/>
    </cofactor>
</comment>
<evidence type="ECO:0000259" key="8">
    <source>
        <dbReference type="PROSITE" id="PS51471"/>
    </source>
</evidence>
<keyword evidence="2 7" id="KW-0479">Metal-binding</keyword>
<feature type="binding site" evidence="7">
    <location>
        <position position="95"/>
    </location>
    <ligand>
        <name>Fe cation</name>
        <dbReference type="ChEBI" id="CHEBI:24875"/>
    </ligand>
</feature>
<sequence length="220" mass="24708">MIFTIPDLLTASELEEIRSILEGAEFADGKLTAGWHAQLVKDNQQLKSGQIQTQLTQKVKEALNRNALFQTAVRPRMIHSLLFSRYDVGMSYGTHTDNALMGSGFWRSDVSFTIFFNPPSDYEGGELVIESADDEKAYKLQSGAALIYPSSTLHRVDPVTKGTRLVGVGWVQSLIRSESEREILFDLETARRSMFSQQGKTVEFDLVSKTIANLLRKWAE</sequence>
<keyword evidence="6 7" id="KW-0408">Iron</keyword>
<keyword evidence="10" id="KW-1185">Reference proteome</keyword>
<dbReference type="OrthoDB" id="9812472at2"/>
<dbReference type="GO" id="GO:0006879">
    <property type="term" value="P:intracellular iron ion homeostasis"/>
    <property type="evidence" value="ECO:0007669"/>
    <property type="project" value="TreeGrafter"/>
</dbReference>
<dbReference type="RefSeq" id="WP_013323503.1">
    <property type="nucleotide sequence ID" value="NC_014501.1"/>
</dbReference>
<dbReference type="Pfam" id="PF13640">
    <property type="entry name" value="2OG-FeII_Oxy_3"/>
    <property type="match status" value="1"/>
</dbReference>
<dbReference type="GO" id="GO:0031418">
    <property type="term" value="F:L-ascorbic acid binding"/>
    <property type="evidence" value="ECO:0007669"/>
    <property type="project" value="UniProtKB-KW"/>
</dbReference>
<dbReference type="AlphaFoldDB" id="E0UEI8"/>
<name>E0UEI8_GLOV7</name>
<feature type="binding site" evidence="7">
    <location>
        <position position="154"/>
    </location>
    <ligand>
        <name>Fe cation</name>
        <dbReference type="ChEBI" id="CHEBI:24875"/>
    </ligand>
</feature>
<dbReference type="InterPro" id="IPR023550">
    <property type="entry name" value="PKHD_hydroxylase"/>
</dbReference>
<dbReference type="HOGENOM" id="CLU_106663_0_0_3"/>
<dbReference type="SMART" id="SM00702">
    <property type="entry name" value="P4Hc"/>
    <property type="match status" value="1"/>
</dbReference>
<organism evidence="9 10">
    <name type="scientific">Gloeothece verrucosa (strain PCC 7822)</name>
    <name type="common">Cyanothece sp. (strain PCC 7822)</name>
    <dbReference type="NCBI Taxonomy" id="497965"/>
    <lineage>
        <taxon>Bacteria</taxon>
        <taxon>Bacillati</taxon>
        <taxon>Cyanobacteriota</taxon>
        <taxon>Cyanophyceae</taxon>
        <taxon>Oscillatoriophycideae</taxon>
        <taxon>Chroococcales</taxon>
        <taxon>Aphanothecaceae</taxon>
        <taxon>Gloeothece</taxon>
        <taxon>Gloeothece verrucosa</taxon>
    </lineage>
</organism>
<dbReference type="PANTHER" id="PTHR41536">
    <property type="entry name" value="PKHD-TYPE HYDROXYLASE YBIX"/>
    <property type="match status" value="1"/>
</dbReference>
<dbReference type="KEGG" id="cyj:Cyan7822_3488"/>
<comment type="cofactor">
    <cofactor evidence="7">
        <name>Fe(2+)</name>
        <dbReference type="ChEBI" id="CHEBI:29033"/>
    </cofactor>
    <text evidence="7">Binds 1 Fe(2+) ion per subunit.</text>
</comment>
<protein>
    <submittedName>
        <fullName evidence="9">2OG-Fe(II) oxygenase</fullName>
    </submittedName>
</protein>
<dbReference type="PROSITE" id="PS51471">
    <property type="entry name" value="FE2OG_OXY"/>
    <property type="match status" value="1"/>
</dbReference>
<proteinExistence type="inferred from homology"/>
<dbReference type="PANTHER" id="PTHR41536:SF1">
    <property type="entry name" value="PKHD-TYPE HYDROXYLASE YBIX"/>
    <property type="match status" value="1"/>
</dbReference>
<dbReference type="Gene3D" id="2.60.120.620">
    <property type="entry name" value="q2cbj1_9rhob like domain"/>
    <property type="match status" value="1"/>
</dbReference>
<feature type="binding site" evidence="7">
    <location>
        <position position="164"/>
    </location>
    <ligand>
        <name>2-oxoglutarate</name>
        <dbReference type="ChEBI" id="CHEBI:16810"/>
    </ligand>
</feature>
<reference evidence="10" key="1">
    <citation type="journal article" date="2011" name="MBio">
        <title>Novel metabolic attributes of the genus Cyanothece, comprising a group of unicellular nitrogen-fixing Cyanobacteria.</title>
        <authorList>
            <person name="Bandyopadhyay A."/>
            <person name="Elvitigala T."/>
            <person name="Welsh E."/>
            <person name="Stockel J."/>
            <person name="Liberton M."/>
            <person name="Min H."/>
            <person name="Sherman L.A."/>
            <person name="Pakrasi H.B."/>
        </authorList>
    </citation>
    <scope>NUCLEOTIDE SEQUENCE [LARGE SCALE GENOMIC DNA]</scope>
    <source>
        <strain evidence="10">PCC 7822</strain>
    </source>
</reference>
<dbReference type="eggNOG" id="COG3128">
    <property type="taxonomic scope" value="Bacteria"/>
</dbReference>
<accession>E0UEI8</accession>
<dbReference type="InterPro" id="IPR044862">
    <property type="entry name" value="Pro_4_hyd_alph_FE2OG_OXY"/>
</dbReference>
<dbReference type="HAMAP" id="MF_00657">
    <property type="entry name" value="Hydroxyl_YbiX"/>
    <property type="match status" value="1"/>
</dbReference>
<evidence type="ECO:0000256" key="3">
    <source>
        <dbReference type="ARBA" id="ARBA00022896"/>
    </source>
</evidence>
<evidence type="ECO:0000256" key="6">
    <source>
        <dbReference type="ARBA" id="ARBA00023004"/>
    </source>
</evidence>
<dbReference type="InterPro" id="IPR006620">
    <property type="entry name" value="Pro_4_hyd_alph"/>
</dbReference>
<dbReference type="GO" id="GO:0006974">
    <property type="term" value="P:DNA damage response"/>
    <property type="evidence" value="ECO:0007669"/>
    <property type="project" value="TreeGrafter"/>
</dbReference>
<dbReference type="Gene3D" id="4.10.860.20">
    <property type="entry name" value="Rabenosyn, Rab binding domain"/>
    <property type="match status" value="1"/>
</dbReference>
<gene>
    <name evidence="9" type="ordered locus">Cyan7822_3488</name>
</gene>
<dbReference type="EMBL" id="CP002198">
    <property type="protein sequence ID" value="ADN15434.1"/>
    <property type="molecule type" value="Genomic_DNA"/>
</dbReference>
<dbReference type="NCBIfam" id="NF003975">
    <property type="entry name" value="PRK05467.1-4"/>
    <property type="match status" value="1"/>
</dbReference>
<keyword evidence="4 7" id="KW-0223">Dioxygenase</keyword>
<evidence type="ECO:0000256" key="5">
    <source>
        <dbReference type="ARBA" id="ARBA00023002"/>
    </source>
</evidence>
<keyword evidence="3 7" id="KW-0847">Vitamin C</keyword>
<dbReference type="GO" id="GO:0005506">
    <property type="term" value="F:iron ion binding"/>
    <property type="evidence" value="ECO:0007669"/>
    <property type="project" value="UniProtKB-UniRule"/>
</dbReference>
<dbReference type="GO" id="GO:0016706">
    <property type="term" value="F:2-oxoglutarate-dependent dioxygenase activity"/>
    <property type="evidence" value="ECO:0007669"/>
    <property type="project" value="UniProtKB-UniRule"/>
</dbReference>
<evidence type="ECO:0000256" key="4">
    <source>
        <dbReference type="ARBA" id="ARBA00022964"/>
    </source>
</evidence>
<feature type="domain" description="Fe2OG dioxygenase" evidence="8">
    <location>
        <begin position="77"/>
        <end position="173"/>
    </location>
</feature>
<dbReference type="InterPro" id="IPR005123">
    <property type="entry name" value="Oxoglu/Fe-dep_dioxygenase_dom"/>
</dbReference>
<evidence type="ECO:0000256" key="1">
    <source>
        <dbReference type="ARBA" id="ARBA00001961"/>
    </source>
</evidence>
<dbReference type="NCBIfam" id="NF003974">
    <property type="entry name" value="PRK05467.1-3"/>
    <property type="match status" value="1"/>
</dbReference>
<evidence type="ECO:0000256" key="2">
    <source>
        <dbReference type="ARBA" id="ARBA00022723"/>
    </source>
</evidence>
<dbReference type="STRING" id="497965.Cyan7822_3488"/>